<dbReference type="NCBIfam" id="TIGR02595">
    <property type="entry name" value="PEP_CTERM"/>
    <property type="match status" value="1"/>
</dbReference>
<gene>
    <name evidence="3" type="ORF">DES47_102331</name>
</gene>
<dbReference type="Pfam" id="PF07589">
    <property type="entry name" value="PEP-CTERM"/>
    <property type="match status" value="1"/>
</dbReference>
<dbReference type="InterPro" id="IPR013424">
    <property type="entry name" value="Ice-binding_C"/>
</dbReference>
<dbReference type="AlphaFoldDB" id="A0A4R6QNM7"/>
<organism evidence="3 4">
    <name type="scientific">Roseateles toxinivorans</name>
    <dbReference type="NCBI Taxonomy" id="270368"/>
    <lineage>
        <taxon>Bacteria</taxon>
        <taxon>Pseudomonadati</taxon>
        <taxon>Pseudomonadota</taxon>
        <taxon>Betaproteobacteria</taxon>
        <taxon>Burkholderiales</taxon>
        <taxon>Sphaerotilaceae</taxon>
        <taxon>Roseateles</taxon>
    </lineage>
</organism>
<feature type="signal peptide" evidence="1">
    <location>
        <begin position="1"/>
        <end position="22"/>
    </location>
</feature>
<feature type="domain" description="Ice-binding protein C-terminal" evidence="2">
    <location>
        <begin position="200"/>
        <end position="224"/>
    </location>
</feature>
<dbReference type="EMBL" id="SNXS01000002">
    <property type="protein sequence ID" value="TDP72586.1"/>
    <property type="molecule type" value="Genomic_DNA"/>
</dbReference>
<dbReference type="RefSeq" id="WP_243748206.1">
    <property type="nucleotide sequence ID" value="NZ_SNXS01000002.1"/>
</dbReference>
<proteinExistence type="predicted"/>
<protein>
    <submittedName>
        <fullName evidence="3">Putative secreted protein with PEP-CTERM sorting signal</fullName>
    </submittedName>
</protein>
<accession>A0A4R6QNM7</accession>
<evidence type="ECO:0000256" key="1">
    <source>
        <dbReference type="SAM" id="SignalP"/>
    </source>
</evidence>
<comment type="caution">
    <text evidence="3">The sequence shown here is derived from an EMBL/GenBank/DDBJ whole genome shotgun (WGS) entry which is preliminary data.</text>
</comment>
<evidence type="ECO:0000259" key="2">
    <source>
        <dbReference type="Pfam" id="PF07589"/>
    </source>
</evidence>
<keyword evidence="4" id="KW-1185">Reference proteome</keyword>
<reference evidence="3 4" key="1">
    <citation type="submission" date="2019-03" db="EMBL/GenBank/DDBJ databases">
        <title>Genomic Encyclopedia of Type Strains, Phase IV (KMG-IV): sequencing the most valuable type-strain genomes for metagenomic binning, comparative biology and taxonomic classification.</title>
        <authorList>
            <person name="Goeker M."/>
        </authorList>
    </citation>
    <scope>NUCLEOTIDE SEQUENCE [LARGE SCALE GENOMIC DNA]</scope>
    <source>
        <strain evidence="3 4">DSM 16998</strain>
    </source>
</reference>
<sequence length="226" mass="23220">MPTKYQFPVALALASLLGSAQALPVNWADWTSGVAGASGSAAGTFNTISGSVDIGYVGEVAFIQTGVGTDFFSPTGPYLSALVDNAPTPAEMIALSLASAKTLTFSKPVDNLFFAVVSLNGNGYKFDSDFEIVSTGCGYWGCGSLSKVDLGGGQFQLNGSGEPHGVIRFTGAVSSITWSSLTNENWNGFTVGTYGIAPPPVPEPGTYALMALGLLGLGAVARRRSN</sequence>
<dbReference type="InParanoid" id="A0A4R6QNM7"/>
<name>A0A4R6QNM7_9BURK</name>
<evidence type="ECO:0000313" key="3">
    <source>
        <dbReference type="EMBL" id="TDP72586.1"/>
    </source>
</evidence>
<keyword evidence="1" id="KW-0732">Signal</keyword>
<dbReference type="Proteomes" id="UP000295361">
    <property type="component" value="Unassembled WGS sequence"/>
</dbReference>
<feature type="chain" id="PRO_5020433292" evidence="1">
    <location>
        <begin position="23"/>
        <end position="226"/>
    </location>
</feature>
<evidence type="ECO:0000313" key="4">
    <source>
        <dbReference type="Proteomes" id="UP000295361"/>
    </source>
</evidence>